<dbReference type="EMBL" id="LSRX01000209">
    <property type="protein sequence ID" value="OLQ04479.1"/>
    <property type="molecule type" value="Genomic_DNA"/>
</dbReference>
<gene>
    <name evidence="3" type="ORF">AK812_SmicGene12423</name>
</gene>
<name>A0A1Q9EAN2_SYMMI</name>
<feature type="compositionally biased region" description="Acidic residues" evidence="1">
    <location>
        <begin position="327"/>
        <end position="342"/>
    </location>
</feature>
<keyword evidence="2" id="KW-0812">Transmembrane</keyword>
<evidence type="ECO:0000313" key="4">
    <source>
        <dbReference type="Proteomes" id="UP000186817"/>
    </source>
</evidence>
<keyword evidence="2" id="KW-1133">Transmembrane helix</keyword>
<feature type="region of interest" description="Disordered" evidence="1">
    <location>
        <begin position="111"/>
        <end position="130"/>
    </location>
</feature>
<proteinExistence type="predicted"/>
<keyword evidence="2" id="KW-0472">Membrane</keyword>
<sequence>MPDGKRARHTHKEYLRGEGRFATLPAHLGGLGLQSASARAQQRAGQVWRMLCLSSMADSLLLPQATEQRFKAAEEATPTPQPARRYQVPLVAACPSGRAILQLRTAVLDSNGSKAKHPQPTLVQAPDPWRGRNRDLMQATLQGAVSMGCETQTAADCALAAIFRELPFQSKIGAAGPPTALHKLLADARWLEAPVYMVDGSITMCCCLVHVALQTRRGRTMRSRGCQSYLSAVLLGCAVACSCDWFGRCWSQGSIAGAGAKIRLAPPFEGRATQLNIRRQAAKGFQSAKDAGQAPKRNKNKKKKRATKKVAEKKAPAPAPEPPAPVEEVDVDVIDPNESDEDREFRERYLSAEKEEMPDWQSEMKAAKTKEERFKVGLRVGDFGTSYTILFQELISSFVSGDKEQLDDFLMDVGIAQWQLALIQVVVLAFPLAIITYFLGLWKF</sequence>
<dbReference type="OrthoDB" id="436805at2759"/>
<feature type="region of interest" description="Disordered" evidence="1">
    <location>
        <begin position="282"/>
        <end position="344"/>
    </location>
</feature>
<evidence type="ECO:0000313" key="3">
    <source>
        <dbReference type="EMBL" id="OLQ04479.1"/>
    </source>
</evidence>
<evidence type="ECO:0000256" key="1">
    <source>
        <dbReference type="SAM" id="MobiDB-lite"/>
    </source>
</evidence>
<comment type="caution">
    <text evidence="3">The sequence shown here is derived from an EMBL/GenBank/DDBJ whole genome shotgun (WGS) entry which is preliminary data.</text>
</comment>
<dbReference type="AlphaFoldDB" id="A0A1Q9EAN2"/>
<accession>A0A1Q9EAN2</accession>
<dbReference type="Proteomes" id="UP000186817">
    <property type="component" value="Unassembled WGS sequence"/>
</dbReference>
<reference evidence="3 4" key="1">
    <citation type="submission" date="2016-02" db="EMBL/GenBank/DDBJ databases">
        <title>Genome analysis of coral dinoflagellate symbionts highlights evolutionary adaptations to a symbiotic lifestyle.</title>
        <authorList>
            <person name="Aranda M."/>
            <person name="Li Y."/>
            <person name="Liew Y.J."/>
            <person name="Baumgarten S."/>
            <person name="Simakov O."/>
            <person name="Wilson M."/>
            <person name="Piel J."/>
            <person name="Ashoor H."/>
            <person name="Bougouffa S."/>
            <person name="Bajic V.B."/>
            <person name="Ryu T."/>
            <person name="Ravasi T."/>
            <person name="Bayer T."/>
            <person name="Micklem G."/>
            <person name="Kim H."/>
            <person name="Bhak J."/>
            <person name="Lajeunesse T.C."/>
            <person name="Voolstra C.R."/>
        </authorList>
    </citation>
    <scope>NUCLEOTIDE SEQUENCE [LARGE SCALE GENOMIC DNA]</scope>
    <source>
        <strain evidence="3 4">CCMP2467</strain>
    </source>
</reference>
<feature type="compositionally biased region" description="Basic residues" evidence="1">
    <location>
        <begin position="296"/>
        <end position="308"/>
    </location>
</feature>
<feature type="transmembrane region" description="Helical" evidence="2">
    <location>
        <begin position="418"/>
        <end position="442"/>
    </location>
</feature>
<protein>
    <submittedName>
        <fullName evidence="3">Uncharacterized protein</fullName>
    </submittedName>
</protein>
<evidence type="ECO:0000256" key="2">
    <source>
        <dbReference type="SAM" id="Phobius"/>
    </source>
</evidence>
<organism evidence="3 4">
    <name type="scientific">Symbiodinium microadriaticum</name>
    <name type="common">Dinoflagellate</name>
    <name type="synonym">Zooxanthella microadriatica</name>
    <dbReference type="NCBI Taxonomy" id="2951"/>
    <lineage>
        <taxon>Eukaryota</taxon>
        <taxon>Sar</taxon>
        <taxon>Alveolata</taxon>
        <taxon>Dinophyceae</taxon>
        <taxon>Suessiales</taxon>
        <taxon>Symbiodiniaceae</taxon>
        <taxon>Symbiodinium</taxon>
    </lineage>
</organism>
<keyword evidence="4" id="KW-1185">Reference proteome</keyword>